<name>D8JSC2_HYPDA</name>
<reference evidence="3" key="1">
    <citation type="journal article" date="2011" name="J. Bacteriol.">
        <title>Genome sequences of eight morphologically diverse alphaproteobacteria.</title>
        <authorList>
            <consortium name="US DOE Joint Genome Institute"/>
            <person name="Brown P.J."/>
            <person name="Kysela D.T."/>
            <person name="Buechlein A."/>
            <person name="Hemmerich C."/>
            <person name="Brun Y.V."/>
        </authorList>
    </citation>
    <scope>NUCLEOTIDE SEQUENCE [LARGE SCALE GENOMIC DNA]</scope>
    <source>
        <strain evidence="3">ATCC 51888 / DSM 1869 / NCIB 11706 / TK 0415</strain>
    </source>
</reference>
<dbReference type="HOGENOM" id="CLU_2234373_0_0_5"/>
<keyword evidence="3" id="KW-1185">Reference proteome</keyword>
<dbReference type="NCBIfam" id="NF005079">
    <property type="entry name" value="PRK06508.1"/>
    <property type="match status" value="1"/>
</dbReference>
<dbReference type="InterPro" id="IPR009081">
    <property type="entry name" value="PP-bd_ACP"/>
</dbReference>
<dbReference type="RefSeq" id="WP_013214598.1">
    <property type="nucleotide sequence ID" value="NC_014313.1"/>
</dbReference>
<dbReference type="InterPro" id="IPR036736">
    <property type="entry name" value="ACP-like_sf"/>
</dbReference>
<proteinExistence type="predicted"/>
<dbReference type="AlphaFoldDB" id="D8JSC2"/>
<sequence length="93" mass="10158">MASTFETVAGIISSASDIPLERITPDSHVMKDLEVDSLSFLDITFEIDQKFGIQLPVEEWLAAVNEGKANGADYFVLRNLCTQIDGLRAPATV</sequence>
<dbReference type="EMBL" id="CP002083">
    <property type="protein sequence ID" value="ADJ22381.1"/>
    <property type="molecule type" value="Genomic_DNA"/>
</dbReference>
<gene>
    <name evidence="2" type="ordered locus">Hden_0560</name>
</gene>
<evidence type="ECO:0000313" key="3">
    <source>
        <dbReference type="Proteomes" id="UP000002033"/>
    </source>
</evidence>
<dbReference type="KEGG" id="hdn:Hden_0560"/>
<dbReference type="eggNOG" id="COG0236">
    <property type="taxonomic scope" value="Bacteria"/>
</dbReference>
<evidence type="ECO:0000313" key="2">
    <source>
        <dbReference type="EMBL" id="ADJ22381.1"/>
    </source>
</evidence>
<dbReference type="Gene3D" id="1.10.1200.10">
    <property type="entry name" value="ACP-like"/>
    <property type="match status" value="1"/>
</dbReference>
<feature type="domain" description="Carrier" evidence="1">
    <location>
        <begin position="2"/>
        <end position="88"/>
    </location>
</feature>
<dbReference type="OrthoDB" id="9809025at2"/>
<organism evidence="2 3">
    <name type="scientific">Hyphomicrobium denitrificans (strain ATCC 51888 / DSM 1869 / NCIMB 11706 / TK 0415)</name>
    <dbReference type="NCBI Taxonomy" id="582899"/>
    <lineage>
        <taxon>Bacteria</taxon>
        <taxon>Pseudomonadati</taxon>
        <taxon>Pseudomonadota</taxon>
        <taxon>Alphaproteobacteria</taxon>
        <taxon>Hyphomicrobiales</taxon>
        <taxon>Hyphomicrobiaceae</taxon>
        <taxon>Hyphomicrobium</taxon>
    </lineage>
</organism>
<evidence type="ECO:0000259" key="1">
    <source>
        <dbReference type="PROSITE" id="PS50075"/>
    </source>
</evidence>
<accession>D8JSC2</accession>
<dbReference type="Proteomes" id="UP000002033">
    <property type="component" value="Chromosome"/>
</dbReference>
<dbReference type="Pfam" id="PF00550">
    <property type="entry name" value="PP-binding"/>
    <property type="match status" value="1"/>
</dbReference>
<dbReference type="PROSITE" id="PS50075">
    <property type="entry name" value="CARRIER"/>
    <property type="match status" value="1"/>
</dbReference>
<protein>
    <submittedName>
        <fullName evidence="2">Phosphopantetheine-binding protein</fullName>
    </submittedName>
</protein>
<dbReference type="STRING" id="582899.Hden_0560"/>
<dbReference type="SUPFAM" id="SSF47336">
    <property type="entry name" value="ACP-like"/>
    <property type="match status" value="1"/>
</dbReference>